<evidence type="ECO:0000313" key="10">
    <source>
        <dbReference type="Proteomes" id="UP000298179"/>
    </source>
</evidence>
<gene>
    <name evidence="9" type="ORF">E3C22_10835</name>
</gene>
<evidence type="ECO:0000256" key="3">
    <source>
        <dbReference type="ARBA" id="ARBA00022448"/>
    </source>
</evidence>
<evidence type="ECO:0000256" key="2">
    <source>
        <dbReference type="ARBA" id="ARBA00009142"/>
    </source>
</evidence>
<dbReference type="InterPro" id="IPR002781">
    <property type="entry name" value="TM_pro_TauE-like"/>
</dbReference>
<comment type="subcellular location">
    <subcellularLocation>
        <location evidence="1 8">Cell membrane</location>
        <topology evidence="1 8">Multi-pass membrane protein</topology>
    </subcellularLocation>
</comment>
<proteinExistence type="inferred from homology"/>
<dbReference type="PANTHER" id="PTHR30269">
    <property type="entry name" value="TRANSMEMBRANE PROTEIN YFCA"/>
    <property type="match status" value="1"/>
</dbReference>
<protein>
    <recommendedName>
        <fullName evidence="8">Probable membrane transporter protein</fullName>
    </recommendedName>
</protein>
<dbReference type="RefSeq" id="WP_134762040.1">
    <property type="nucleotide sequence ID" value="NZ_SOZD01000003.1"/>
</dbReference>
<dbReference type="InterPro" id="IPR052017">
    <property type="entry name" value="TSUP"/>
</dbReference>
<feature type="transmembrane region" description="Helical" evidence="8">
    <location>
        <begin position="12"/>
        <end position="39"/>
    </location>
</feature>
<feature type="transmembrane region" description="Helical" evidence="8">
    <location>
        <begin position="229"/>
        <end position="249"/>
    </location>
</feature>
<evidence type="ECO:0000256" key="8">
    <source>
        <dbReference type="RuleBase" id="RU363041"/>
    </source>
</evidence>
<evidence type="ECO:0000313" key="9">
    <source>
        <dbReference type="EMBL" id="TFF22940.1"/>
    </source>
</evidence>
<keyword evidence="4 8" id="KW-1003">Cell membrane</keyword>
<sequence length="254" mass="25741">MFDLLPAGLTQSGLLFIVATAFVAGLARGFSGFGAALIFVPLASAIVGPKLAAPVLLVIDAVAALGLLPGALRKAEAPSVAVMAIGGAIGVLLGTLLLTVASPLAVRWFIASVVVILLVLLASGWRYHGRPKTLLTIAVGTVSGVFSGAAGTGGPPVVAYWLGSPRAGKVVRANIVAYFAVSTVFTVVSYAVGGLFIRALLPLIVATGPLYAAGLFAGTRLFGLARESVFRWACIALIAGSALVSLPILDPILR</sequence>
<reference evidence="9 10" key="1">
    <citation type="submission" date="2019-03" db="EMBL/GenBank/DDBJ databases">
        <title>Jiella endophytica sp. nov., a novel endophytic bacterium isolated from root of Ficus microcarpa Linn. f.</title>
        <authorList>
            <person name="Tuo L."/>
        </authorList>
    </citation>
    <scope>NUCLEOTIDE SEQUENCE [LARGE SCALE GENOMIC DNA]</scope>
    <source>
        <strain evidence="9 10">CBS5Q-3</strain>
    </source>
</reference>
<dbReference type="PANTHER" id="PTHR30269:SF37">
    <property type="entry name" value="MEMBRANE TRANSPORTER PROTEIN"/>
    <property type="match status" value="1"/>
</dbReference>
<accession>A0A4Y8RL00</accession>
<keyword evidence="6 8" id="KW-1133">Transmembrane helix</keyword>
<keyword evidence="5 8" id="KW-0812">Transmembrane</keyword>
<evidence type="ECO:0000256" key="4">
    <source>
        <dbReference type="ARBA" id="ARBA00022475"/>
    </source>
</evidence>
<feature type="transmembrane region" description="Helical" evidence="8">
    <location>
        <begin position="134"/>
        <end position="163"/>
    </location>
</feature>
<dbReference type="OrthoDB" id="9795324at2"/>
<keyword evidence="7 8" id="KW-0472">Membrane</keyword>
<evidence type="ECO:0000256" key="6">
    <source>
        <dbReference type="ARBA" id="ARBA00022989"/>
    </source>
</evidence>
<feature type="transmembrane region" description="Helical" evidence="8">
    <location>
        <begin position="175"/>
        <end position="193"/>
    </location>
</feature>
<comment type="caution">
    <text evidence="9">The sequence shown here is derived from an EMBL/GenBank/DDBJ whole genome shotgun (WGS) entry which is preliminary data.</text>
</comment>
<comment type="similarity">
    <text evidence="2 8">Belongs to the 4-toluene sulfonate uptake permease (TSUP) (TC 2.A.102) family.</text>
</comment>
<feature type="transmembrane region" description="Helical" evidence="8">
    <location>
        <begin position="199"/>
        <end position="217"/>
    </location>
</feature>
<dbReference type="AlphaFoldDB" id="A0A4Y8RL00"/>
<name>A0A4Y8RL00_9HYPH</name>
<feature type="transmembrane region" description="Helical" evidence="8">
    <location>
        <begin position="108"/>
        <end position="128"/>
    </location>
</feature>
<evidence type="ECO:0000256" key="1">
    <source>
        <dbReference type="ARBA" id="ARBA00004651"/>
    </source>
</evidence>
<evidence type="ECO:0000256" key="7">
    <source>
        <dbReference type="ARBA" id="ARBA00023136"/>
    </source>
</evidence>
<dbReference type="Pfam" id="PF01925">
    <property type="entry name" value="TauE"/>
    <property type="match status" value="1"/>
</dbReference>
<evidence type="ECO:0000256" key="5">
    <source>
        <dbReference type="ARBA" id="ARBA00022692"/>
    </source>
</evidence>
<keyword evidence="10" id="KW-1185">Reference proteome</keyword>
<organism evidence="9 10">
    <name type="scientific">Jiella endophytica</name>
    <dbReference type="NCBI Taxonomy" id="2558362"/>
    <lineage>
        <taxon>Bacteria</taxon>
        <taxon>Pseudomonadati</taxon>
        <taxon>Pseudomonadota</taxon>
        <taxon>Alphaproteobacteria</taxon>
        <taxon>Hyphomicrobiales</taxon>
        <taxon>Aurantimonadaceae</taxon>
        <taxon>Jiella</taxon>
    </lineage>
</organism>
<dbReference type="EMBL" id="SOZD01000003">
    <property type="protein sequence ID" value="TFF22940.1"/>
    <property type="molecule type" value="Genomic_DNA"/>
</dbReference>
<feature type="transmembrane region" description="Helical" evidence="8">
    <location>
        <begin position="80"/>
        <end position="101"/>
    </location>
</feature>
<keyword evidence="3" id="KW-0813">Transport</keyword>
<dbReference type="Proteomes" id="UP000298179">
    <property type="component" value="Unassembled WGS sequence"/>
</dbReference>
<dbReference type="GO" id="GO:0005886">
    <property type="term" value="C:plasma membrane"/>
    <property type="evidence" value="ECO:0007669"/>
    <property type="project" value="UniProtKB-SubCell"/>
</dbReference>